<dbReference type="Pfam" id="PF11457">
    <property type="entry name" value="DUF3021"/>
    <property type="match status" value="1"/>
</dbReference>
<keyword evidence="1" id="KW-0812">Transmembrane</keyword>
<protein>
    <submittedName>
        <fullName evidence="2">DUF3021 family protein</fullName>
    </submittedName>
</protein>
<keyword evidence="1" id="KW-0472">Membrane</keyword>
<evidence type="ECO:0000256" key="1">
    <source>
        <dbReference type="SAM" id="Phobius"/>
    </source>
</evidence>
<accession>A0A6P1TLB3</accession>
<dbReference type="InterPro" id="IPR021560">
    <property type="entry name" value="DUF3021"/>
</dbReference>
<feature type="transmembrane region" description="Helical" evidence="1">
    <location>
        <begin position="95"/>
        <end position="114"/>
    </location>
</feature>
<dbReference type="AlphaFoldDB" id="A0A6P1TLB3"/>
<feature type="transmembrane region" description="Helical" evidence="1">
    <location>
        <begin position="70"/>
        <end position="89"/>
    </location>
</feature>
<organism evidence="2 3">
    <name type="scientific">Anaerocolumna sedimenticola</name>
    <dbReference type="NCBI Taxonomy" id="2696063"/>
    <lineage>
        <taxon>Bacteria</taxon>
        <taxon>Bacillati</taxon>
        <taxon>Bacillota</taxon>
        <taxon>Clostridia</taxon>
        <taxon>Lachnospirales</taxon>
        <taxon>Lachnospiraceae</taxon>
        <taxon>Anaerocolumna</taxon>
    </lineage>
</organism>
<evidence type="ECO:0000313" key="2">
    <source>
        <dbReference type="EMBL" id="QHQ60435.1"/>
    </source>
</evidence>
<keyword evidence="1" id="KW-1133">Transmembrane helix</keyword>
<dbReference type="EMBL" id="CP048000">
    <property type="protein sequence ID" value="QHQ60435.1"/>
    <property type="molecule type" value="Genomic_DNA"/>
</dbReference>
<feature type="transmembrane region" description="Helical" evidence="1">
    <location>
        <begin position="12"/>
        <end position="29"/>
    </location>
</feature>
<dbReference type="Proteomes" id="UP000464314">
    <property type="component" value="Chromosome"/>
</dbReference>
<dbReference type="RefSeq" id="WP_161837271.1">
    <property type="nucleotide sequence ID" value="NZ_CP048000.1"/>
</dbReference>
<proteinExistence type="predicted"/>
<keyword evidence="3" id="KW-1185">Reference proteome</keyword>
<dbReference type="KEGG" id="anr:Ana3638_06345"/>
<gene>
    <name evidence="2" type="ORF">Ana3638_06345</name>
</gene>
<name>A0A6P1TLB3_9FIRM</name>
<feature type="transmembrane region" description="Helical" evidence="1">
    <location>
        <begin position="35"/>
        <end position="58"/>
    </location>
</feature>
<evidence type="ECO:0000313" key="3">
    <source>
        <dbReference type="Proteomes" id="UP000464314"/>
    </source>
</evidence>
<sequence length="149" mass="17510">MKEIRKYHLPNICMAFTFVIILASINNLINNNDPTGYHTFVLQFAVLLVVIHVVSYFINKIDFKNDKLQVGIVYCLNYAIFLTMAYFLNWFGFRILNIIMFTVVFIIISVCLTVHNAKISKEDEIWINKMLEQRNNITGETKEEKHIKE</sequence>
<reference evidence="2 3" key="1">
    <citation type="submission" date="2020-01" db="EMBL/GenBank/DDBJ databases">
        <title>Genome analysis of Anaerocolumna sp. CBA3638.</title>
        <authorList>
            <person name="Kim J."/>
            <person name="Roh S.W."/>
        </authorList>
    </citation>
    <scope>NUCLEOTIDE SEQUENCE [LARGE SCALE GENOMIC DNA]</scope>
    <source>
        <strain evidence="2 3">CBA3638</strain>
    </source>
</reference>